<evidence type="ECO:0000313" key="3">
    <source>
        <dbReference type="Proteomes" id="UP000029672"/>
    </source>
</evidence>
<evidence type="ECO:0000313" key="2">
    <source>
        <dbReference type="EMBL" id="AIT09805.1"/>
    </source>
</evidence>
<gene>
    <name evidence="2" type="ORF">LO80_07380</name>
</gene>
<proteinExistence type="predicted"/>
<dbReference type="KEGG" id="frf:LO80_07380"/>
<reference evidence="2 3" key="1">
    <citation type="submission" date="2014-10" db="EMBL/GenBank/DDBJ databases">
        <title>Whole genome sequence of Francisella endociliophora strain FSC1006, isolated from a laboratory culture of the marine ciliate Euplotes raikovi.</title>
        <authorList>
            <person name="Granberg M."/>
            <person name="Backman S."/>
            <person name="Lundmark E."/>
            <person name="Nilsson E."/>
            <person name="Karlsson E."/>
            <person name="Thelaus J."/>
            <person name="Ohrman C."/>
            <person name="Larkeryd A."/>
            <person name="Stenberg P."/>
        </authorList>
    </citation>
    <scope>NUCLEOTIDE SEQUENCE [LARGE SCALE GENOMIC DNA]</scope>
    <source>
        <strain evidence="2 3">FSC1006</strain>
    </source>
</reference>
<dbReference type="HOGENOM" id="CLU_441291_0_0_6"/>
<dbReference type="Proteomes" id="UP000029672">
    <property type="component" value="Chromosome"/>
</dbReference>
<dbReference type="STRING" id="1547445.LO80_07380"/>
<sequence length="619" mass="73009">MKLSKEQLENMVQELLSPLSRKGEHDHRLLLTLICKYALEDYVKITKALRGINDYLCSDIEKYVSDKIEEFHFIGSDYNTYDEFIKIIKDNNYKSYQFINKSNFKDSDANRRDLYQLVQAKYLLKDLVKQHACDKDNEVLKLKIEGVRFVVLVQMSNWTITSSGRNDLEHEILAVAIENKQLADKDRLFTHGKGRKRIKDRRFTNYEGIVVKKPTHNTLKYLVHKSERDMYHSALYSELDQNSSSPWVKLMKDQEQVYVNGISTWALLLPNVMEYLCVKDDKYKHVLSGISLDIFLVSGYIICGVNGGHSLYEYFMGMAVSSNNSIFKQSLIKEGVFEKVQSSRSFKRAWKYFIRKQLSSWPIFKGFLVRKHFSINLNDEIEYSSDIGSDIEIEENQEILQTDFHRLFGDEYKSESESGEEDSSSESSEDDLMLDFGARKRYLRKFQKEYPKYLGEKFKTVKKQSTDFEKSIDELMYPNNEGELIRTVLEHKSFNNLKKLSDYIIKHGYFDFKNAEIPINFEEYPKFSTNEIVQDWEVRLENQRRKEQRKAGELAKKRDLDKKSSALKKNEMSLRKSIERKAKKDFLERKSKLEEDRQERMKRMDKTQKVCGISKCTIF</sequence>
<accession>A0A097EQF9</accession>
<feature type="region of interest" description="Disordered" evidence="1">
    <location>
        <begin position="548"/>
        <end position="574"/>
    </location>
</feature>
<dbReference type="RefSeq" id="WP_040010052.1">
    <property type="nucleotide sequence ID" value="NZ_CP009574.1"/>
</dbReference>
<name>A0A097EQF9_9GAMM</name>
<organism evidence="2 3">
    <name type="scientific">Candidatus Francisella endociliophora</name>
    <dbReference type="NCBI Taxonomy" id="653937"/>
    <lineage>
        <taxon>Bacteria</taxon>
        <taxon>Pseudomonadati</taxon>
        <taxon>Pseudomonadota</taxon>
        <taxon>Gammaproteobacteria</taxon>
        <taxon>Thiotrichales</taxon>
        <taxon>Francisellaceae</taxon>
        <taxon>Francisella</taxon>
    </lineage>
</organism>
<dbReference type="AlphaFoldDB" id="A0A097EQF9"/>
<keyword evidence="3" id="KW-1185">Reference proteome</keyword>
<protein>
    <submittedName>
        <fullName evidence="2">Uncharacterized protein</fullName>
    </submittedName>
</protein>
<dbReference type="EMBL" id="CP009574">
    <property type="protein sequence ID" value="AIT09805.1"/>
    <property type="molecule type" value="Genomic_DNA"/>
</dbReference>
<evidence type="ECO:0000256" key="1">
    <source>
        <dbReference type="SAM" id="MobiDB-lite"/>
    </source>
</evidence>